<dbReference type="Proteomes" id="UP000053238">
    <property type="component" value="Unassembled WGS sequence"/>
</dbReference>
<protein>
    <recommendedName>
        <fullName evidence="11">Carbohydrate sulfotransferase</fullName>
        <ecNumber evidence="11">2.8.2.-</ecNumber>
    </recommendedName>
</protein>
<feature type="non-terminal residue" evidence="12">
    <location>
        <position position="1"/>
    </location>
</feature>
<evidence type="ECO:0000256" key="10">
    <source>
        <dbReference type="ARBA" id="ARBA00023277"/>
    </source>
</evidence>
<evidence type="ECO:0000256" key="5">
    <source>
        <dbReference type="ARBA" id="ARBA00022968"/>
    </source>
</evidence>
<keyword evidence="10 11" id="KW-0119">Carbohydrate metabolism</keyword>
<sequence>IKPTGKAFSGNLIRQPLVHMERLELLRNVCRDTALKNLSHTAVSKFVLDRIFVCDKHKILFCQTPKVGNTQWKKVLIVLNGIYSGV</sequence>
<dbReference type="AlphaFoldDB" id="A0A093QI50"/>
<keyword evidence="6" id="KW-1133">Transmembrane helix</keyword>
<comment type="subcellular location">
    <subcellularLocation>
        <location evidence="1 11">Golgi apparatus membrane</location>
        <topology evidence="1 11">Single-pass type II membrane protein</topology>
    </subcellularLocation>
</comment>
<keyword evidence="9 11" id="KW-0325">Glycoprotein</keyword>
<dbReference type="EMBL" id="KL417239">
    <property type="protein sequence ID" value="KFW83742.1"/>
    <property type="molecule type" value="Genomic_DNA"/>
</dbReference>
<dbReference type="PANTHER" id="PTHR12137">
    <property type="entry name" value="CARBOHYDRATE SULFOTRANSFERASE"/>
    <property type="match status" value="1"/>
</dbReference>
<evidence type="ECO:0000256" key="9">
    <source>
        <dbReference type="ARBA" id="ARBA00023180"/>
    </source>
</evidence>
<evidence type="ECO:0000256" key="8">
    <source>
        <dbReference type="ARBA" id="ARBA00023136"/>
    </source>
</evidence>
<dbReference type="GO" id="GO:0030166">
    <property type="term" value="P:proteoglycan biosynthetic process"/>
    <property type="evidence" value="ECO:0007669"/>
    <property type="project" value="TreeGrafter"/>
</dbReference>
<dbReference type="PANTHER" id="PTHR12137:SF2">
    <property type="entry name" value="CARBOHYDRATE SULFOTRANSFERASE 10"/>
    <property type="match status" value="1"/>
</dbReference>
<evidence type="ECO:0000256" key="2">
    <source>
        <dbReference type="ARBA" id="ARBA00006339"/>
    </source>
</evidence>
<keyword evidence="7 11" id="KW-0333">Golgi apparatus</keyword>
<evidence type="ECO:0000313" key="12">
    <source>
        <dbReference type="EMBL" id="KFW83742.1"/>
    </source>
</evidence>
<evidence type="ECO:0000313" key="13">
    <source>
        <dbReference type="Proteomes" id="UP000053238"/>
    </source>
</evidence>
<dbReference type="Pfam" id="PF03567">
    <property type="entry name" value="Sulfotransfer_2"/>
    <property type="match status" value="1"/>
</dbReference>
<accession>A0A093QI50</accession>
<keyword evidence="8" id="KW-0472">Membrane</keyword>
<dbReference type="GO" id="GO:0016051">
    <property type="term" value="P:carbohydrate biosynthetic process"/>
    <property type="evidence" value="ECO:0007669"/>
    <property type="project" value="InterPro"/>
</dbReference>
<keyword evidence="4" id="KW-0812">Transmembrane</keyword>
<keyword evidence="5 11" id="KW-0735">Signal-anchor</keyword>
<dbReference type="GO" id="GO:0000139">
    <property type="term" value="C:Golgi membrane"/>
    <property type="evidence" value="ECO:0007669"/>
    <property type="project" value="UniProtKB-SubCell"/>
</dbReference>
<evidence type="ECO:0000256" key="6">
    <source>
        <dbReference type="ARBA" id="ARBA00022989"/>
    </source>
</evidence>
<comment type="similarity">
    <text evidence="2 11">Belongs to the sulfotransferase 2 family.</text>
</comment>
<evidence type="ECO:0000256" key="3">
    <source>
        <dbReference type="ARBA" id="ARBA00022679"/>
    </source>
</evidence>
<keyword evidence="3 11" id="KW-0808">Transferase</keyword>
<dbReference type="EC" id="2.8.2.-" evidence="11"/>
<organism evidence="12 13">
    <name type="scientific">Phalacrocorax carbo</name>
    <name type="common">Great cormorant</name>
    <name type="synonym">Pelecanus carbo</name>
    <dbReference type="NCBI Taxonomy" id="9209"/>
    <lineage>
        <taxon>Eukaryota</taxon>
        <taxon>Metazoa</taxon>
        <taxon>Chordata</taxon>
        <taxon>Craniata</taxon>
        <taxon>Vertebrata</taxon>
        <taxon>Euteleostomi</taxon>
        <taxon>Archelosauria</taxon>
        <taxon>Archosauria</taxon>
        <taxon>Dinosauria</taxon>
        <taxon>Saurischia</taxon>
        <taxon>Theropoda</taxon>
        <taxon>Coelurosauria</taxon>
        <taxon>Aves</taxon>
        <taxon>Neognathae</taxon>
        <taxon>Neoaves</taxon>
        <taxon>Aequornithes</taxon>
        <taxon>Suliformes</taxon>
        <taxon>Phalacrocoracidae</taxon>
        <taxon>Phalacrocorax</taxon>
    </lineage>
</organism>
<evidence type="ECO:0000256" key="4">
    <source>
        <dbReference type="ARBA" id="ARBA00022692"/>
    </source>
</evidence>
<evidence type="ECO:0000256" key="7">
    <source>
        <dbReference type="ARBA" id="ARBA00023034"/>
    </source>
</evidence>
<evidence type="ECO:0000256" key="1">
    <source>
        <dbReference type="ARBA" id="ARBA00004323"/>
    </source>
</evidence>
<dbReference type="InterPro" id="IPR018011">
    <property type="entry name" value="Carb_sulfotrans_8-10"/>
</dbReference>
<name>A0A093QI50_PHACA</name>
<reference evidence="12 13" key="1">
    <citation type="submission" date="2014-04" db="EMBL/GenBank/DDBJ databases">
        <title>Genome evolution of avian class.</title>
        <authorList>
            <person name="Zhang G."/>
            <person name="Li C."/>
        </authorList>
    </citation>
    <scope>NUCLEOTIDE SEQUENCE [LARGE SCALE GENOMIC DNA]</scope>
    <source>
        <strain evidence="12">BGI_N336</strain>
    </source>
</reference>
<gene>
    <name evidence="12" type="ORF">N336_01995</name>
</gene>
<keyword evidence="13" id="KW-1185">Reference proteome</keyword>
<proteinExistence type="inferred from homology"/>
<dbReference type="InterPro" id="IPR005331">
    <property type="entry name" value="Sulfotransferase"/>
</dbReference>
<evidence type="ECO:0000256" key="11">
    <source>
        <dbReference type="RuleBase" id="RU364020"/>
    </source>
</evidence>
<feature type="non-terminal residue" evidence="12">
    <location>
        <position position="86"/>
    </location>
</feature>
<dbReference type="GO" id="GO:0008146">
    <property type="term" value="F:sulfotransferase activity"/>
    <property type="evidence" value="ECO:0007669"/>
    <property type="project" value="InterPro"/>
</dbReference>